<accession>A0A1M5BHB9</accession>
<dbReference type="EMBL" id="FQUW01000028">
    <property type="protein sequence ID" value="SHF41667.1"/>
    <property type="molecule type" value="Genomic_DNA"/>
</dbReference>
<evidence type="ECO:0000313" key="3">
    <source>
        <dbReference type="EMBL" id="SHF41667.1"/>
    </source>
</evidence>
<keyword evidence="4" id="KW-1185">Reference proteome</keyword>
<dbReference type="Pfam" id="PF11127">
    <property type="entry name" value="YgaP-like_TM"/>
    <property type="match status" value="1"/>
</dbReference>
<evidence type="ECO:0000256" key="1">
    <source>
        <dbReference type="SAM" id="MobiDB-lite"/>
    </source>
</evidence>
<name>A0A1M5BHB9_9FIRM</name>
<feature type="region of interest" description="Disordered" evidence="1">
    <location>
        <begin position="58"/>
        <end position="84"/>
    </location>
</feature>
<gene>
    <name evidence="3" type="ORF">SAMN02745218_02202</name>
</gene>
<protein>
    <recommendedName>
        <fullName evidence="2">Inner membrane protein YgaP-like transmembrane domain-containing protein</fullName>
    </recommendedName>
</protein>
<proteinExistence type="predicted"/>
<feature type="domain" description="Inner membrane protein YgaP-like transmembrane" evidence="2">
    <location>
        <begin position="1"/>
        <end position="53"/>
    </location>
</feature>
<dbReference type="Proteomes" id="UP000184196">
    <property type="component" value="Unassembled WGS sequence"/>
</dbReference>
<dbReference type="InterPro" id="IPR021309">
    <property type="entry name" value="YgaP-like_TM"/>
</dbReference>
<organism evidence="3 4">
    <name type="scientific">Desulfofundulus australicus DSM 11792</name>
    <dbReference type="NCBI Taxonomy" id="1121425"/>
    <lineage>
        <taxon>Bacteria</taxon>
        <taxon>Bacillati</taxon>
        <taxon>Bacillota</taxon>
        <taxon>Clostridia</taxon>
        <taxon>Eubacteriales</taxon>
        <taxon>Peptococcaceae</taxon>
        <taxon>Desulfofundulus</taxon>
    </lineage>
</organism>
<sequence>MGPVDRLARILGGTALAALARPPLLRALGIFWALEGVLGYCLWYDLMNISSLPEDKEKESFPAAGKAGDDGEALTVPPDVAGLA</sequence>
<reference evidence="4" key="1">
    <citation type="submission" date="2016-11" db="EMBL/GenBank/DDBJ databases">
        <authorList>
            <person name="Varghese N."/>
            <person name="Submissions S."/>
        </authorList>
    </citation>
    <scope>NUCLEOTIDE SEQUENCE [LARGE SCALE GENOMIC DNA]</scope>
    <source>
        <strain evidence="4">DSM 11792</strain>
    </source>
</reference>
<dbReference type="AlphaFoldDB" id="A0A1M5BHB9"/>
<evidence type="ECO:0000313" key="4">
    <source>
        <dbReference type="Proteomes" id="UP000184196"/>
    </source>
</evidence>
<evidence type="ECO:0000259" key="2">
    <source>
        <dbReference type="Pfam" id="PF11127"/>
    </source>
</evidence>